<dbReference type="EMBL" id="JBHRSZ010000004">
    <property type="protein sequence ID" value="MFC3151783.1"/>
    <property type="molecule type" value="Genomic_DNA"/>
</dbReference>
<name>A0ABV7HGM9_9GAMM</name>
<dbReference type="RefSeq" id="WP_386721193.1">
    <property type="nucleotide sequence ID" value="NZ_JBHRSZ010000004.1"/>
</dbReference>
<keyword evidence="2" id="KW-1185">Reference proteome</keyword>
<organism evidence="1 2">
    <name type="scientific">Litoribrevibacter euphylliae</name>
    <dbReference type="NCBI Taxonomy" id="1834034"/>
    <lineage>
        <taxon>Bacteria</taxon>
        <taxon>Pseudomonadati</taxon>
        <taxon>Pseudomonadota</taxon>
        <taxon>Gammaproteobacteria</taxon>
        <taxon>Oceanospirillales</taxon>
        <taxon>Oceanospirillaceae</taxon>
        <taxon>Litoribrevibacter</taxon>
    </lineage>
</organism>
<evidence type="ECO:0000313" key="2">
    <source>
        <dbReference type="Proteomes" id="UP001595476"/>
    </source>
</evidence>
<evidence type="ECO:0000313" key="1">
    <source>
        <dbReference type="EMBL" id="MFC3151783.1"/>
    </source>
</evidence>
<dbReference type="Proteomes" id="UP001595476">
    <property type="component" value="Unassembled WGS sequence"/>
</dbReference>
<gene>
    <name evidence="1" type="ORF">ACFOEK_12155</name>
</gene>
<accession>A0ABV7HGM9</accession>
<proteinExistence type="predicted"/>
<reference evidence="2" key="1">
    <citation type="journal article" date="2019" name="Int. J. Syst. Evol. Microbiol.">
        <title>The Global Catalogue of Microorganisms (GCM) 10K type strain sequencing project: providing services to taxonomists for standard genome sequencing and annotation.</title>
        <authorList>
            <consortium name="The Broad Institute Genomics Platform"/>
            <consortium name="The Broad Institute Genome Sequencing Center for Infectious Disease"/>
            <person name="Wu L."/>
            <person name="Ma J."/>
        </authorList>
    </citation>
    <scope>NUCLEOTIDE SEQUENCE [LARGE SCALE GENOMIC DNA]</scope>
    <source>
        <strain evidence="2">KCTC 52438</strain>
    </source>
</reference>
<sequence>MGIETKKGYLVKVERDFFFETWIEAQKYIGAFTKGVPVIEDEKEKALYVGECNVDIKHGDFHVVAKDGKDEQS</sequence>
<protein>
    <submittedName>
        <fullName evidence="1">Uncharacterized protein</fullName>
    </submittedName>
</protein>
<comment type="caution">
    <text evidence="1">The sequence shown here is derived from an EMBL/GenBank/DDBJ whole genome shotgun (WGS) entry which is preliminary data.</text>
</comment>